<name>A0A1M6C984_9ACTN</name>
<protein>
    <submittedName>
        <fullName evidence="1">Uncharacterized protein</fullName>
    </submittedName>
</protein>
<dbReference type="AlphaFoldDB" id="A0A1M6C984"/>
<dbReference type="RefSeq" id="WP_073186100.1">
    <property type="nucleotide sequence ID" value="NZ_FQZG01000009.1"/>
</dbReference>
<reference evidence="1 2" key="1">
    <citation type="submission" date="2016-11" db="EMBL/GenBank/DDBJ databases">
        <authorList>
            <person name="Jaros S."/>
            <person name="Januszkiewicz K."/>
            <person name="Wedrychowicz H."/>
        </authorList>
    </citation>
    <scope>NUCLEOTIDE SEQUENCE [LARGE SCALE GENOMIC DNA]</scope>
    <source>
        <strain evidence="1 2">DSM 12906</strain>
    </source>
</reference>
<evidence type="ECO:0000313" key="2">
    <source>
        <dbReference type="Proteomes" id="UP000184512"/>
    </source>
</evidence>
<gene>
    <name evidence="1" type="ORF">SAMN02745244_00619</name>
</gene>
<keyword evidence="2" id="KW-1185">Reference proteome</keyword>
<proteinExistence type="predicted"/>
<dbReference type="STRING" id="1123357.SAMN02745244_00619"/>
<accession>A0A1M6C984</accession>
<dbReference type="EMBL" id="FQZG01000009">
    <property type="protein sequence ID" value="SHI57314.1"/>
    <property type="molecule type" value="Genomic_DNA"/>
</dbReference>
<dbReference type="Proteomes" id="UP000184512">
    <property type="component" value="Unassembled WGS sequence"/>
</dbReference>
<sequence>MLAYYLPEREGSTMRVRELNSGTDAAFELWELPKTGYLLVETKTRSIVEYSADAISPLAAYPGHDAAYLGMGEYVVELAGGNAVNALSGEARPRLESRRVNEASHELAEKVAANDQLSLTNQNGAVMMKVPPPVGTNVNFRIPSYGYITGCTVLANSTGRCGWVAATIVMRYWHARTGKLLIPTAHRSGNNIKVVARPDFADLIRNGRSESVFSGLAVADGMGYHAVVRQKINADAWYNLLSLNVDSALNAGRPVILLGSLPSAYTDDKKGNHAVVAYGKSKDGHNIVHYGYSGKSALVLNSGTVGSNTHFVLK</sequence>
<dbReference type="OrthoDB" id="5139748at2"/>
<evidence type="ECO:0000313" key="1">
    <source>
        <dbReference type="EMBL" id="SHI57314.1"/>
    </source>
</evidence>
<organism evidence="1 2">
    <name type="scientific">Tessaracoccus bendigoensis DSM 12906</name>
    <dbReference type="NCBI Taxonomy" id="1123357"/>
    <lineage>
        <taxon>Bacteria</taxon>
        <taxon>Bacillati</taxon>
        <taxon>Actinomycetota</taxon>
        <taxon>Actinomycetes</taxon>
        <taxon>Propionibacteriales</taxon>
        <taxon>Propionibacteriaceae</taxon>
        <taxon>Tessaracoccus</taxon>
    </lineage>
</organism>